<sequence>MPAFYARRVATSIQKNESIRRAELRQQAHDEPIKAHALMQREIHLRVAKLPAELRSNIYDQLVYGAFVTKQQGVTYLSLDYTTGKVTESEVDPAFYIFAPGALSSRNFDMFKQPLSETSELFHEYFATVSKVFVWSFTSASSLRCFTSWLRPYLRKRPNPPAVRVAIFAFDDSSSMVKRSYGHQGYFSHLAFWYPMESPHGCLVRAESHFQEWTDAMQLVPDIVDMEYVACYPWGDYESLRKLSAPLCGRGNLRVAVEKKGWKDVTSYRELHLALTIAAVAGSTIPRPSDFHELDLRVPYGYGCRGIESSFSN</sequence>
<dbReference type="RefSeq" id="XP_064662908.1">
    <property type="nucleotide sequence ID" value="XM_064798581.1"/>
</dbReference>
<gene>
    <name evidence="1" type="ORF">LTR77_001319</name>
</gene>
<evidence type="ECO:0000313" key="1">
    <source>
        <dbReference type="EMBL" id="KAK5174239.1"/>
    </source>
</evidence>
<dbReference type="AlphaFoldDB" id="A0AAV9PL65"/>
<evidence type="ECO:0000313" key="2">
    <source>
        <dbReference type="Proteomes" id="UP001337655"/>
    </source>
</evidence>
<comment type="caution">
    <text evidence="1">The sequence shown here is derived from an EMBL/GenBank/DDBJ whole genome shotgun (WGS) entry which is preliminary data.</text>
</comment>
<protein>
    <submittedName>
        <fullName evidence="1">Uncharacterized protein</fullName>
    </submittedName>
</protein>
<reference evidence="1 2" key="1">
    <citation type="submission" date="2023-08" db="EMBL/GenBank/DDBJ databases">
        <title>Black Yeasts Isolated from many extreme environments.</title>
        <authorList>
            <person name="Coleine C."/>
            <person name="Stajich J.E."/>
            <person name="Selbmann L."/>
        </authorList>
    </citation>
    <scope>NUCLEOTIDE SEQUENCE [LARGE SCALE GENOMIC DNA]</scope>
    <source>
        <strain evidence="1 2">CCFEE 5935</strain>
    </source>
</reference>
<accession>A0AAV9PL65</accession>
<keyword evidence="2" id="KW-1185">Reference proteome</keyword>
<organism evidence="1 2">
    <name type="scientific">Saxophila tyrrhenica</name>
    <dbReference type="NCBI Taxonomy" id="1690608"/>
    <lineage>
        <taxon>Eukaryota</taxon>
        <taxon>Fungi</taxon>
        <taxon>Dikarya</taxon>
        <taxon>Ascomycota</taxon>
        <taxon>Pezizomycotina</taxon>
        <taxon>Dothideomycetes</taxon>
        <taxon>Dothideomycetidae</taxon>
        <taxon>Mycosphaerellales</taxon>
        <taxon>Extremaceae</taxon>
        <taxon>Saxophila</taxon>
    </lineage>
</organism>
<dbReference type="GeneID" id="89922667"/>
<name>A0AAV9PL65_9PEZI</name>
<dbReference type="EMBL" id="JAVRRT010000002">
    <property type="protein sequence ID" value="KAK5174239.1"/>
    <property type="molecule type" value="Genomic_DNA"/>
</dbReference>
<proteinExistence type="predicted"/>
<dbReference type="Proteomes" id="UP001337655">
    <property type="component" value="Unassembled WGS sequence"/>
</dbReference>